<evidence type="ECO:0000313" key="4">
    <source>
        <dbReference type="Proteomes" id="UP000000467"/>
    </source>
</evidence>
<keyword evidence="4" id="KW-1185">Reference proteome</keyword>
<dbReference type="Pfam" id="PF04016">
    <property type="entry name" value="DUF364"/>
    <property type="match status" value="1"/>
</dbReference>
<dbReference type="HOGENOM" id="CLU_076326_0_0_9"/>
<dbReference type="SUPFAM" id="SSF159713">
    <property type="entry name" value="Dhaf3308-like"/>
    <property type="match status" value="1"/>
</dbReference>
<name>K4LE99_THEPS</name>
<dbReference type="InterPro" id="IPR025251">
    <property type="entry name" value="DUF4213"/>
</dbReference>
<reference evidence="3 4" key="1">
    <citation type="journal article" date="2012" name="BMC Genomics">
        <title>Genome-guided analysis of physiological and morphological traits of the fermentative acetate oxidizer Thermacetogenium phaeum.</title>
        <authorList>
            <person name="Oehler D."/>
            <person name="Poehlein A."/>
            <person name="Leimbach A."/>
            <person name="Muller N."/>
            <person name="Daniel R."/>
            <person name="Gottschalk G."/>
            <person name="Schink B."/>
        </authorList>
    </citation>
    <scope>NUCLEOTIDE SEQUENCE [LARGE SCALE GENOMIC DNA]</scope>
    <source>
        <strain evidence="4">ATCC BAA-254 / DSM 26808 / PB</strain>
    </source>
</reference>
<accession>K4LE99</accession>
<dbReference type="AlphaFoldDB" id="K4LE99"/>
<dbReference type="Gene3D" id="3.30.390.100">
    <property type="match status" value="1"/>
</dbReference>
<feature type="domain" description="Putative heavy-metal chelation" evidence="1">
    <location>
        <begin position="110"/>
        <end position="244"/>
    </location>
</feature>
<dbReference type="InterPro" id="IPR007161">
    <property type="entry name" value="DUF364"/>
</dbReference>
<dbReference type="STRING" id="1089553.Tph_c01540"/>
<dbReference type="Proteomes" id="UP000000467">
    <property type="component" value="Chromosome"/>
</dbReference>
<evidence type="ECO:0008006" key="5">
    <source>
        <dbReference type="Google" id="ProtNLM"/>
    </source>
</evidence>
<dbReference type="KEGG" id="tpz:Tph_c01540"/>
<dbReference type="EMBL" id="CP003732">
    <property type="protein sequence ID" value="AFV10402.1"/>
    <property type="molecule type" value="Genomic_DNA"/>
</dbReference>
<dbReference type="RefSeq" id="WP_015049322.1">
    <property type="nucleotide sequence ID" value="NC_018870.1"/>
</dbReference>
<feature type="domain" description="DUF4213" evidence="2">
    <location>
        <begin position="5"/>
        <end position="84"/>
    </location>
</feature>
<proteinExistence type="predicted"/>
<sequence length="248" mass="27257">MWKIYDDLINAIPEDLTVKECLVGLHWTLVRSERGVGAAMTLKGGRAESELTGIVGMPLKKLASHVKSWNMVQASVGQAAINSAFNVYDNLAAITGLDARKLGSNDDNNAFRQFLPELKGKKVAVIGHFPHIDFLNDVCHLSILERKPQGSDYPDPACEYILPYQDFVFITGTAFTNKTMPRLLELSKNAKVVVVGPSVPITPILFKYGVDAIAGMIVRDEAVFWKCAQEGGKMNIFKQGGQMVCIRS</sequence>
<dbReference type="Gene3D" id="3.40.50.11590">
    <property type="match status" value="1"/>
</dbReference>
<dbReference type="Pfam" id="PF13938">
    <property type="entry name" value="DUF4213"/>
    <property type="match status" value="1"/>
</dbReference>
<organism evidence="3 4">
    <name type="scientific">Thermacetogenium phaeum (strain ATCC BAA-254 / DSM 26808 / PB)</name>
    <dbReference type="NCBI Taxonomy" id="1089553"/>
    <lineage>
        <taxon>Bacteria</taxon>
        <taxon>Bacillati</taxon>
        <taxon>Bacillota</taxon>
        <taxon>Clostridia</taxon>
        <taxon>Thermoanaerobacterales</taxon>
        <taxon>Thermoanaerobacteraceae</taxon>
        <taxon>Thermacetogenium</taxon>
    </lineage>
</organism>
<gene>
    <name evidence="3" type="ordered locus">Tph_c01540</name>
</gene>
<protein>
    <recommendedName>
        <fullName evidence="5">DUF364 domain-containing protein</fullName>
    </recommendedName>
</protein>
<dbReference type="eggNOG" id="COG2014">
    <property type="taxonomic scope" value="Bacteria"/>
</dbReference>
<dbReference type="OrthoDB" id="9806942at2"/>
<evidence type="ECO:0000313" key="3">
    <source>
        <dbReference type="EMBL" id="AFV10402.1"/>
    </source>
</evidence>
<evidence type="ECO:0000259" key="2">
    <source>
        <dbReference type="Pfam" id="PF13938"/>
    </source>
</evidence>
<evidence type="ECO:0000259" key="1">
    <source>
        <dbReference type="Pfam" id="PF04016"/>
    </source>
</evidence>